<reference evidence="2 3" key="1">
    <citation type="journal article" date="2021" name="BMC Biol.">
        <title>Horizontally acquired antibacterial genes associated with adaptive radiation of ladybird beetles.</title>
        <authorList>
            <person name="Li H.S."/>
            <person name="Tang X.F."/>
            <person name="Huang Y.H."/>
            <person name="Xu Z.Y."/>
            <person name="Chen M.L."/>
            <person name="Du X.Y."/>
            <person name="Qiu B.Y."/>
            <person name="Chen P.T."/>
            <person name="Zhang W."/>
            <person name="Slipinski A."/>
            <person name="Escalona H.E."/>
            <person name="Waterhouse R.M."/>
            <person name="Zwick A."/>
            <person name="Pang H."/>
        </authorList>
    </citation>
    <scope>NUCLEOTIDE SEQUENCE [LARGE SCALE GENOMIC DNA]</scope>
    <source>
        <strain evidence="2">SYSU2018</strain>
    </source>
</reference>
<feature type="region of interest" description="Disordered" evidence="1">
    <location>
        <begin position="115"/>
        <end position="149"/>
    </location>
</feature>
<sequence length="169" mass="19706">MVIKPYSELNKNGIEFVLTYYDNPGVSIPSKVTTWVAMRAMPDFLERLRDAAKKYKAYCKQYGVQCICLLEDTKIAEEEQSEDYLYYFLDSEEDLITDNTISEAQHNLSKRYYRKQYPEPPKPQVNSSKSVKNNTDTKKPADCSPPTTPIVQRGTKNFWKYLHPSYYIS</sequence>
<organism evidence="2 3">
    <name type="scientific">Cryptolaemus montrouzieri</name>
    <dbReference type="NCBI Taxonomy" id="559131"/>
    <lineage>
        <taxon>Eukaryota</taxon>
        <taxon>Metazoa</taxon>
        <taxon>Ecdysozoa</taxon>
        <taxon>Arthropoda</taxon>
        <taxon>Hexapoda</taxon>
        <taxon>Insecta</taxon>
        <taxon>Pterygota</taxon>
        <taxon>Neoptera</taxon>
        <taxon>Endopterygota</taxon>
        <taxon>Coleoptera</taxon>
        <taxon>Polyphaga</taxon>
        <taxon>Cucujiformia</taxon>
        <taxon>Coccinelloidea</taxon>
        <taxon>Coccinellidae</taxon>
        <taxon>Scymninae</taxon>
        <taxon>Scymnini</taxon>
        <taxon>Cryptolaemus</taxon>
    </lineage>
</organism>
<accession>A0ABD2NIH3</accession>
<evidence type="ECO:0000313" key="3">
    <source>
        <dbReference type="Proteomes" id="UP001516400"/>
    </source>
</evidence>
<dbReference type="SUPFAM" id="SSF55961">
    <property type="entry name" value="Bet v1-like"/>
    <property type="match status" value="1"/>
</dbReference>
<name>A0ABD2NIH3_9CUCU</name>
<feature type="compositionally biased region" description="Polar residues" evidence="1">
    <location>
        <begin position="124"/>
        <end position="134"/>
    </location>
</feature>
<gene>
    <name evidence="2" type="ORF">HHI36_013694</name>
</gene>
<keyword evidence="3" id="KW-1185">Reference proteome</keyword>
<evidence type="ECO:0000256" key="1">
    <source>
        <dbReference type="SAM" id="MobiDB-lite"/>
    </source>
</evidence>
<proteinExistence type="predicted"/>
<dbReference type="InterPro" id="IPR023393">
    <property type="entry name" value="START-like_dom_sf"/>
</dbReference>
<dbReference type="Proteomes" id="UP001516400">
    <property type="component" value="Unassembled WGS sequence"/>
</dbReference>
<evidence type="ECO:0000313" key="2">
    <source>
        <dbReference type="EMBL" id="KAL3278365.1"/>
    </source>
</evidence>
<dbReference type="Gene3D" id="3.30.530.20">
    <property type="match status" value="1"/>
</dbReference>
<protein>
    <submittedName>
        <fullName evidence="2">Uncharacterized protein</fullName>
    </submittedName>
</protein>
<comment type="caution">
    <text evidence="2">The sequence shown here is derived from an EMBL/GenBank/DDBJ whole genome shotgun (WGS) entry which is preliminary data.</text>
</comment>
<dbReference type="AlphaFoldDB" id="A0ABD2NIH3"/>
<dbReference type="EMBL" id="JABFTP020000103">
    <property type="protein sequence ID" value="KAL3278365.1"/>
    <property type="molecule type" value="Genomic_DNA"/>
</dbReference>